<reference evidence="1 2" key="1">
    <citation type="journal article" date="2016" name="Front. Microbiol.">
        <title>Genomic Resource of Rice Seed Associated Bacteria.</title>
        <authorList>
            <person name="Midha S."/>
            <person name="Bansal K."/>
            <person name="Sharma S."/>
            <person name="Kumar N."/>
            <person name="Patil P.P."/>
            <person name="Chaudhry V."/>
            <person name="Patil P.B."/>
        </authorList>
    </citation>
    <scope>NUCLEOTIDE SEQUENCE [LARGE SCALE GENOMIC DNA]</scope>
    <source>
        <strain evidence="1 2">NS319</strain>
    </source>
</reference>
<dbReference type="AlphaFoldDB" id="A0A147HT69"/>
<accession>A0A147HT69</accession>
<gene>
    <name evidence="1" type="ORF">NS319_16040</name>
</gene>
<dbReference type="STRING" id="33051.SB4_13585"/>
<dbReference type="RefSeq" id="WP_058734502.1">
    <property type="nucleotide sequence ID" value="NZ_LDTD01000134.1"/>
</dbReference>
<dbReference type="CDD" id="cd00761">
    <property type="entry name" value="Glyco_tranf_GTA_type"/>
    <property type="match status" value="1"/>
</dbReference>
<evidence type="ECO:0008006" key="3">
    <source>
        <dbReference type="Google" id="ProtNLM"/>
    </source>
</evidence>
<dbReference type="InterPro" id="IPR029044">
    <property type="entry name" value="Nucleotide-diphossugar_trans"/>
</dbReference>
<dbReference type="SUPFAM" id="SSF53448">
    <property type="entry name" value="Nucleotide-diphospho-sugar transferases"/>
    <property type="match status" value="1"/>
</dbReference>
<protein>
    <recommendedName>
        <fullName evidence="3">Glycosyltransferase 2-like domain-containing protein</fullName>
    </recommendedName>
</protein>
<name>A0A147HT69_9SPHN</name>
<dbReference type="Gene3D" id="3.90.550.10">
    <property type="entry name" value="Spore Coat Polysaccharide Biosynthesis Protein SpsA, Chain A"/>
    <property type="match status" value="1"/>
</dbReference>
<dbReference type="EMBL" id="LDTD01000134">
    <property type="protein sequence ID" value="KTT68000.1"/>
    <property type="molecule type" value="Genomic_DNA"/>
</dbReference>
<organism evidence="1 2">
    <name type="scientific">Sphingomonas sanguinis</name>
    <dbReference type="NCBI Taxonomy" id="33051"/>
    <lineage>
        <taxon>Bacteria</taxon>
        <taxon>Pseudomonadati</taxon>
        <taxon>Pseudomonadota</taxon>
        <taxon>Alphaproteobacteria</taxon>
        <taxon>Sphingomonadales</taxon>
        <taxon>Sphingomonadaceae</taxon>
        <taxon>Sphingomonas</taxon>
    </lineage>
</organism>
<comment type="caution">
    <text evidence="1">The sequence shown here is derived from an EMBL/GenBank/DDBJ whole genome shotgun (WGS) entry which is preliminary data.</text>
</comment>
<dbReference type="Proteomes" id="UP000072867">
    <property type="component" value="Unassembled WGS sequence"/>
</dbReference>
<evidence type="ECO:0000313" key="1">
    <source>
        <dbReference type="EMBL" id="KTT68000.1"/>
    </source>
</evidence>
<sequence length="294" mass="32147">MTSSLDHPSTDQRTGDYPPILLISTTDGRGDRTELLQRMVASVARFRTATGAAVRLLLLRQCAEDGSIDMPPWVEVSEVTGRLPLSVARNRLIESVTVEPDAVVAFPDDDAWYPDRALEHIVERFQAQPTLDFWFCRYGSAPVAIDPARERQPVLQDVLREASSNTIVVRGRVLNAIGGFDPELGVGAPLGSAEDTDFAIRAFRAARVSQMLDAAAIGHRDRNTAMRARYYRGALITIVRHARSVPGGRKAALRKVAVGAALTAMRSMPVRDFRRALRDAAAAWRQAPHSGPAA</sequence>
<dbReference type="PATRIC" id="fig|33051.3.peg.710"/>
<proteinExistence type="predicted"/>
<evidence type="ECO:0000313" key="2">
    <source>
        <dbReference type="Proteomes" id="UP000072867"/>
    </source>
</evidence>